<sequence length="641" mass="74479">MNQDLCEYHDDPFGIIDCSKNEQAEFLKGLRDRITCNEREKVLLFETGFTKDRNFDGSIEENCISLEILALLATSQNRSIKEGVKECIPQIFEFIRSQPLPPTSAHVSIFRSFRIIISRTDQALFYSNYLNFFLTVIEIEHQSLCLSAIKNEVIELFYQIQKTDPRIKDRLRSKKIIKILCNQDLHGIKLLNELIDEDVGRYIKMERLFGRLNNSNVRNKLEVLSCCVKLYRSKHLGDTRIMERILYELDELVHYKREFLVLIGFMVRDDVQAQLFCKEIGLVTKIVDRFHEIQPSMLEPELLFCLHSLTTELEENRKTVAKSSMLPSIFGAFKQRVNKKQIDLVFFMAVMLMKSMTKSVTFLRSDLLDYPVVELLIAVLDNKFPNTIDGIDRMMDEESLHSGFIEKNILNVLVNLVMEYGDYKSKFIASGGVEKILSYTLRFPCVVLQIFKNFLYDTGFNSREVFIKATDRGFFNRFLAMYEENNDMEILEGCFNLMRNLLCDDTLDYIVESYEGMVDSIFFYLDKFANGMAISENTREECVVLQILYTIVNLSANSDKFKSLVLTKKHLENMKKVSTTRNLSIAFIWIIINLSWREEGSEDRVQILCANGIKEWLTRIQARDSVLADKIGTALENLRLA</sequence>
<gene>
    <name evidence="6" type="ORF">GPU96_05g08380</name>
</gene>
<dbReference type="AlphaFoldDB" id="A0A9Q9CBW7"/>
<evidence type="ECO:0000313" key="6">
    <source>
        <dbReference type="EMBL" id="UTX43099.1"/>
    </source>
</evidence>
<proteinExistence type="predicted"/>
<accession>A0A9Q9CBW7</accession>
<reference evidence="6" key="1">
    <citation type="submission" date="2021-05" db="EMBL/GenBank/DDBJ databases">
        <title>Encephalitozoon hellem ATCC 50604 Complete Genome.</title>
        <authorList>
            <person name="Mascarenhas dos Santos A.C."/>
            <person name="Julian A.T."/>
            <person name="Pombert J.-F."/>
        </authorList>
    </citation>
    <scope>NUCLEOTIDE SEQUENCE</scope>
    <source>
        <strain evidence="6">ATCC 50604</strain>
    </source>
</reference>
<evidence type="ECO:0000256" key="1">
    <source>
        <dbReference type="ARBA" id="ARBA00004123"/>
    </source>
</evidence>
<dbReference type="InterPro" id="IPR038739">
    <property type="entry name" value="ARMC8/Vid28"/>
</dbReference>
<dbReference type="GO" id="GO:0005737">
    <property type="term" value="C:cytoplasm"/>
    <property type="evidence" value="ECO:0007669"/>
    <property type="project" value="UniProtKB-SubCell"/>
</dbReference>
<dbReference type="EMBL" id="CP075151">
    <property type="protein sequence ID" value="UTX43099.1"/>
    <property type="molecule type" value="Genomic_DNA"/>
</dbReference>
<comment type="subcellular location">
    <subcellularLocation>
        <location evidence="2">Cytoplasm</location>
    </subcellularLocation>
    <subcellularLocation>
        <location evidence="1">Nucleus</location>
    </subcellularLocation>
</comment>
<protein>
    <submittedName>
        <fullName evidence="6">Vacuolar import and degredation protein 28</fullName>
    </submittedName>
</protein>
<keyword evidence="3" id="KW-0963">Cytoplasm</keyword>
<evidence type="ECO:0000313" key="7">
    <source>
        <dbReference type="Proteomes" id="UP001059546"/>
    </source>
</evidence>
<dbReference type="InterPro" id="IPR011989">
    <property type="entry name" value="ARM-like"/>
</dbReference>
<evidence type="ECO:0000256" key="2">
    <source>
        <dbReference type="ARBA" id="ARBA00004496"/>
    </source>
</evidence>
<dbReference type="Proteomes" id="UP001059546">
    <property type="component" value="Chromosome V"/>
</dbReference>
<dbReference type="InterPro" id="IPR016024">
    <property type="entry name" value="ARM-type_fold"/>
</dbReference>
<dbReference type="PANTHER" id="PTHR15651">
    <property type="entry name" value="ARMADILLO REPEAT-CONTAINING PROTEIN 8"/>
    <property type="match status" value="1"/>
</dbReference>
<dbReference type="GO" id="GO:0005634">
    <property type="term" value="C:nucleus"/>
    <property type="evidence" value="ECO:0007669"/>
    <property type="project" value="UniProtKB-SubCell"/>
</dbReference>
<evidence type="ECO:0000256" key="5">
    <source>
        <dbReference type="ARBA" id="ARBA00023242"/>
    </source>
</evidence>
<organism evidence="6 7">
    <name type="scientific">Encephalitozoon hellem</name>
    <name type="common">Microsporidian parasite</name>
    <dbReference type="NCBI Taxonomy" id="27973"/>
    <lineage>
        <taxon>Eukaryota</taxon>
        <taxon>Fungi</taxon>
        <taxon>Fungi incertae sedis</taxon>
        <taxon>Microsporidia</taxon>
        <taxon>Unikaryonidae</taxon>
        <taxon>Encephalitozoon</taxon>
    </lineage>
</organism>
<name>A0A9Q9CBW7_ENCHE</name>
<dbReference type="GO" id="GO:0034657">
    <property type="term" value="C:GID complex"/>
    <property type="evidence" value="ECO:0007669"/>
    <property type="project" value="TreeGrafter"/>
</dbReference>
<dbReference type="GO" id="GO:0043161">
    <property type="term" value="P:proteasome-mediated ubiquitin-dependent protein catabolic process"/>
    <property type="evidence" value="ECO:0007669"/>
    <property type="project" value="TreeGrafter"/>
</dbReference>
<dbReference type="Gene3D" id="1.25.10.10">
    <property type="entry name" value="Leucine-rich Repeat Variant"/>
    <property type="match status" value="1"/>
</dbReference>
<evidence type="ECO:0000256" key="3">
    <source>
        <dbReference type="ARBA" id="ARBA00022490"/>
    </source>
</evidence>
<dbReference type="PANTHER" id="PTHR15651:SF7">
    <property type="entry name" value="ARMADILLO REPEAT-CONTAINING PROTEIN 8"/>
    <property type="match status" value="1"/>
</dbReference>
<keyword evidence="5" id="KW-0539">Nucleus</keyword>
<evidence type="ECO:0000256" key="4">
    <source>
        <dbReference type="ARBA" id="ARBA00022737"/>
    </source>
</evidence>
<keyword evidence="4" id="KW-0677">Repeat</keyword>
<dbReference type="SUPFAM" id="SSF48371">
    <property type="entry name" value="ARM repeat"/>
    <property type="match status" value="1"/>
</dbReference>